<name>A0A8J7AA74_9CYAN</name>
<keyword evidence="3" id="KW-1185">Reference proteome</keyword>
<sequence length="262" mass="28438">MNLNFLKPTILILALGGAVSALQLPQLNATAQKVPADQQAAQLTAQAANLKLLKMVPAAGFDNVLADWTFLQFLQYFGDDDARAATDYALSPDFFDAALTHDPYYRYFYLFLSGSTTGYAGMPDKTVSIMEQGLKHLGPQQPADSYYIWRYKGTDELLFLGDGKAAQQSYATAADWASQSSYPGAQQTAQVSQQTAQYLASNPTSKLAQINAWASILTTALDEATQQRAVEHIRDLGGDIIVGEDGGIRIDYAQVDEQDSGS</sequence>
<evidence type="ECO:0000313" key="3">
    <source>
        <dbReference type="Proteomes" id="UP000636505"/>
    </source>
</evidence>
<proteinExistence type="predicted"/>
<dbReference type="RefSeq" id="WP_193912191.1">
    <property type="nucleotide sequence ID" value="NZ_JADEXG010000103.1"/>
</dbReference>
<accession>A0A8J7AA74</accession>
<organism evidence="2 3">
    <name type="scientific">Vasconcelosia minhoensis LEGE 07310</name>
    <dbReference type="NCBI Taxonomy" id="915328"/>
    <lineage>
        <taxon>Bacteria</taxon>
        <taxon>Bacillati</taxon>
        <taxon>Cyanobacteriota</taxon>
        <taxon>Cyanophyceae</taxon>
        <taxon>Nodosilineales</taxon>
        <taxon>Cymatolegaceae</taxon>
        <taxon>Vasconcelosia</taxon>
        <taxon>Vasconcelosia minhoensis</taxon>
    </lineage>
</organism>
<keyword evidence="1" id="KW-0732">Signal</keyword>
<dbReference type="EMBL" id="JADEXG010000103">
    <property type="protein sequence ID" value="MBE9080342.1"/>
    <property type="molecule type" value="Genomic_DNA"/>
</dbReference>
<feature type="signal peptide" evidence="1">
    <location>
        <begin position="1"/>
        <end position="23"/>
    </location>
</feature>
<dbReference type="Proteomes" id="UP000636505">
    <property type="component" value="Unassembled WGS sequence"/>
</dbReference>
<protein>
    <submittedName>
        <fullName evidence="2">Uncharacterized protein</fullName>
    </submittedName>
</protein>
<dbReference type="AlphaFoldDB" id="A0A8J7AA74"/>
<evidence type="ECO:0000256" key="1">
    <source>
        <dbReference type="SAM" id="SignalP"/>
    </source>
</evidence>
<feature type="chain" id="PRO_5035318060" evidence="1">
    <location>
        <begin position="24"/>
        <end position="262"/>
    </location>
</feature>
<comment type="caution">
    <text evidence="2">The sequence shown here is derived from an EMBL/GenBank/DDBJ whole genome shotgun (WGS) entry which is preliminary data.</text>
</comment>
<gene>
    <name evidence="2" type="ORF">IQ241_24150</name>
</gene>
<evidence type="ECO:0000313" key="2">
    <source>
        <dbReference type="EMBL" id="MBE9080342.1"/>
    </source>
</evidence>
<reference evidence="2" key="1">
    <citation type="submission" date="2020-10" db="EMBL/GenBank/DDBJ databases">
        <authorList>
            <person name="Castelo-Branco R."/>
            <person name="Eusebio N."/>
            <person name="Adriana R."/>
            <person name="Vieira A."/>
            <person name="Brugerolle De Fraissinette N."/>
            <person name="Rezende De Castro R."/>
            <person name="Schneider M.P."/>
            <person name="Vasconcelos V."/>
            <person name="Leao P.N."/>
        </authorList>
    </citation>
    <scope>NUCLEOTIDE SEQUENCE</scope>
    <source>
        <strain evidence="2">LEGE 07310</strain>
    </source>
</reference>